<keyword evidence="1" id="KW-0378">Hydrolase</keyword>
<gene>
    <name evidence="3" type="ORF">Afil01_23700</name>
</gene>
<dbReference type="CDD" id="cd07197">
    <property type="entry name" value="nitrilase"/>
    <property type="match status" value="1"/>
</dbReference>
<dbReference type="Gene3D" id="3.60.110.10">
    <property type="entry name" value="Carbon-nitrogen hydrolase"/>
    <property type="match status" value="1"/>
</dbReference>
<dbReference type="EMBL" id="BSTX01000001">
    <property type="protein sequence ID" value="GLZ77563.1"/>
    <property type="molecule type" value="Genomic_DNA"/>
</dbReference>
<reference evidence="3" key="1">
    <citation type="submission" date="2023-03" db="EMBL/GenBank/DDBJ databases">
        <title>Actinorhabdospora filicis NBRC 111898.</title>
        <authorList>
            <person name="Ichikawa N."/>
            <person name="Sato H."/>
            <person name="Tonouchi N."/>
        </authorList>
    </citation>
    <scope>NUCLEOTIDE SEQUENCE</scope>
    <source>
        <strain evidence="3">NBRC 111898</strain>
    </source>
</reference>
<keyword evidence="4" id="KW-1185">Reference proteome</keyword>
<protein>
    <recommendedName>
        <fullName evidence="2">CN hydrolase domain-containing protein</fullName>
    </recommendedName>
</protein>
<comment type="caution">
    <text evidence="3">The sequence shown here is derived from an EMBL/GenBank/DDBJ whole genome shotgun (WGS) entry which is preliminary data.</text>
</comment>
<dbReference type="AlphaFoldDB" id="A0A9W6SKB4"/>
<dbReference type="InterPro" id="IPR050345">
    <property type="entry name" value="Aliph_Amidase/BUP"/>
</dbReference>
<dbReference type="GO" id="GO:0016811">
    <property type="term" value="F:hydrolase activity, acting on carbon-nitrogen (but not peptide) bonds, in linear amides"/>
    <property type="evidence" value="ECO:0007669"/>
    <property type="project" value="UniProtKB-ARBA"/>
</dbReference>
<dbReference type="InterPro" id="IPR003010">
    <property type="entry name" value="C-N_Hydrolase"/>
</dbReference>
<dbReference type="Pfam" id="PF00795">
    <property type="entry name" value="CN_hydrolase"/>
    <property type="match status" value="1"/>
</dbReference>
<evidence type="ECO:0000259" key="2">
    <source>
        <dbReference type="PROSITE" id="PS50263"/>
    </source>
</evidence>
<evidence type="ECO:0000313" key="4">
    <source>
        <dbReference type="Proteomes" id="UP001165079"/>
    </source>
</evidence>
<sequence length="276" mass="30021">MTFLAVAQTRVPEDPADAGAIRAAGRRIRALMRDAAADGARFVQFPEGALVYPSKHVVCARDGELGEADWSGVRWDVLAEEKELIRETAVELSVWTGFGTIHATGEARPANAFHVFSPDGVEVGRYEKRVLSYTEATYMYRAGEAPLVFEAEGLRFGVVLCVEANFPELIAEYETLGVDCVLLSVMVDDAPRARIAETYGILYNMWIGYSVPAQFSATVPSGVVAPGGGWIARATTDGRDGYALAALDTGTENARFQRELVRPWRRSVRARLAAGS</sequence>
<name>A0A9W6SKB4_9ACTN</name>
<dbReference type="SUPFAM" id="SSF56317">
    <property type="entry name" value="Carbon-nitrogen hydrolase"/>
    <property type="match status" value="1"/>
</dbReference>
<evidence type="ECO:0000313" key="3">
    <source>
        <dbReference type="EMBL" id="GLZ77563.1"/>
    </source>
</evidence>
<accession>A0A9W6SKB4</accession>
<dbReference type="Proteomes" id="UP001165079">
    <property type="component" value="Unassembled WGS sequence"/>
</dbReference>
<dbReference type="PANTHER" id="PTHR43674">
    <property type="entry name" value="NITRILASE C965.09-RELATED"/>
    <property type="match status" value="1"/>
</dbReference>
<organism evidence="3 4">
    <name type="scientific">Actinorhabdospora filicis</name>
    <dbReference type="NCBI Taxonomy" id="1785913"/>
    <lineage>
        <taxon>Bacteria</taxon>
        <taxon>Bacillati</taxon>
        <taxon>Actinomycetota</taxon>
        <taxon>Actinomycetes</taxon>
        <taxon>Micromonosporales</taxon>
        <taxon>Micromonosporaceae</taxon>
        <taxon>Actinorhabdospora</taxon>
    </lineage>
</organism>
<dbReference type="PANTHER" id="PTHR43674:SF2">
    <property type="entry name" value="BETA-UREIDOPROPIONASE"/>
    <property type="match status" value="1"/>
</dbReference>
<evidence type="ECO:0000256" key="1">
    <source>
        <dbReference type="ARBA" id="ARBA00022801"/>
    </source>
</evidence>
<dbReference type="PROSITE" id="PS50263">
    <property type="entry name" value="CN_HYDROLASE"/>
    <property type="match status" value="1"/>
</dbReference>
<dbReference type="InterPro" id="IPR036526">
    <property type="entry name" value="C-N_Hydrolase_sf"/>
</dbReference>
<dbReference type="RefSeq" id="WP_285662664.1">
    <property type="nucleotide sequence ID" value="NZ_BSTX01000001.1"/>
</dbReference>
<proteinExistence type="predicted"/>
<feature type="domain" description="CN hydrolase" evidence="2">
    <location>
        <begin position="7"/>
        <end position="276"/>
    </location>
</feature>